<evidence type="ECO:0000259" key="11">
    <source>
        <dbReference type="Pfam" id="PF00266"/>
    </source>
</evidence>
<dbReference type="GO" id="GO:0046872">
    <property type="term" value="F:metal ion binding"/>
    <property type="evidence" value="ECO:0007669"/>
    <property type="project" value="UniProtKB-KW"/>
</dbReference>
<proteinExistence type="inferred from homology"/>
<organism evidence="12 13">
    <name type="scientific">Prochlorococcus marinus str. PAC1</name>
    <dbReference type="NCBI Taxonomy" id="59924"/>
    <lineage>
        <taxon>Bacteria</taxon>
        <taxon>Bacillati</taxon>
        <taxon>Cyanobacteriota</taxon>
        <taxon>Cyanophyceae</taxon>
        <taxon>Synechococcales</taxon>
        <taxon>Prochlorococcaceae</taxon>
        <taxon>Prochlorococcus</taxon>
    </lineage>
</organism>
<evidence type="ECO:0000256" key="1">
    <source>
        <dbReference type="ARBA" id="ARBA00001933"/>
    </source>
</evidence>
<protein>
    <recommendedName>
        <fullName evidence="3">cysteine desulfurase</fullName>
        <ecNumber evidence="3">2.8.1.7</ecNumber>
    </recommendedName>
</protein>
<dbReference type="GO" id="GO:0051536">
    <property type="term" value="F:iron-sulfur cluster binding"/>
    <property type="evidence" value="ECO:0007669"/>
    <property type="project" value="UniProtKB-KW"/>
</dbReference>
<evidence type="ECO:0000256" key="4">
    <source>
        <dbReference type="ARBA" id="ARBA00022679"/>
    </source>
</evidence>
<evidence type="ECO:0000256" key="6">
    <source>
        <dbReference type="ARBA" id="ARBA00022898"/>
    </source>
</evidence>
<dbReference type="EMBL" id="JNAX01000005">
    <property type="protein sequence ID" value="KGG21676.1"/>
    <property type="molecule type" value="Genomic_DNA"/>
</dbReference>
<keyword evidence="8" id="KW-0411">Iron-sulfur</keyword>
<dbReference type="PANTHER" id="PTHR11601">
    <property type="entry name" value="CYSTEINE DESULFURYLASE FAMILY MEMBER"/>
    <property type="match status" value="1"/>
</dbReference>
<keyword evidence="5" id="KW-0479">Metal-binding</keyword>
<sequence length="382" mass="41868">MDNNHLIFDFQSSTPCCTKVVEEMAPYWNELWGNPSNTNNRSGVFASAAVEVSREKIASYLNINPKRLIFTSGATEANNLGLVGHARAKAQLIGKPGHIITVSTEHHAVLDPLRQLQKEGFRLTELQPNKEGLINIEQLSEAFEKDTFLVSVMAANNEIGVLQPIGDIGSFCKRKGIAFHSDAAQAFGYLDLDPDKFRIDLMSLSAHKIYGPKGIGALVIREGFPLEPSQYGGGQELGLRSGTLPVPLIVGFAKAVEITKNDQDERNKRLLFFRNLLLSGLKKNISGLIVNGSIDQRLPHNLNITFPGVKGSQLHGQLRRFIFCTSGSACSNGEASHVLQEIGLSKKDAEASIRMSIGRNTTEKDINKAINIITNIVINLRQ</sequence>
<dbReference type="Gene3D" id="3.40.640.10">
    <property type="entry name" value="Type I PLP-dependent aspartate aminotransferase-like (Major domain)"/>
    <property type="match status" value="1"/>
</dbReference>
<dbReference type="SUPFAM" id="SSF53383">
    <property type="entry name" value="PLP-dependent transferases"/>
    <property type="match status" value="1"/>
</dbReference>
<evidence type="ECO:0000313" key="13">
    <source>
        <dbReference type="Proteomes" id="UP000030392"/>
    </source>
</evidence>
<dbReference type="Gene3D" id="3.90.1150.10">
    <property type="entry name" value="Aspartate Aminotransferase, domain 1"/>
    <property type="match status" value="1"/>
</dbReference>
<dbReference type="PROSITE" id="PS00595">
    <property type="entry name" value="AA_TRANSFER_CLASS_5"/>
    <property type="match status" value="1"/>
</dbReference>
<dbReference type="Pfam" id="PF00266">
    <property type="entry name" value="Aminotran_5"/>
    <property type="match status" value="1"/>
</dbReference>
<dbReference type="PANTHER" id="PTHR11601:SF34">
    <property type="entry name" value="CYSTEINE DESULFURASE"/>
    <property type="match status" value="1"/>
</dbReference>
<dbReference type="InterPro" id="IPR015422">
    <property type="entry name" value="PyrdxlP-dep_Trfase_small"/>
</dbReference>
<dbReference type="PIRSF" id="PIRSF005572">
    <property type="entry name" value="NifS"/>
    <property type="match status" value="1"/>
</dbReference>
<comment type="catalytic activity">
    <reaction evidence="9">
        <text>(sulfur carrier)-H + L-cysteine = (sulfur carrier)-SH + L-alanine</text>
        <dbReference type="Rhea" id="RHEA:43892"/>
        <dbReference type="Rhea" id="RHEA-COMP:14737"/>
        <dbReference type="Rhea" id="RHEA-COMP:14739"/>
        <dbReference type="ChEBI" id="CHEBI:29917"/>
        <dbReference type="ChEBI" id="CHEBI:35235"/>
        <dbReference type="ChEBI" id="CHEBI:57972"/>
        <dbReference type="ChEBI" id="CHEBI:64428"/>
        <dbReference type="EC" id="2.8.1.7"/>
    </reaction>
</comment>
<evidence type="ECO:0000256" key="3">
    <source>
        <dbReference type="ARBA" id="ARBA00012239"/>
    </source>
</evidence>
<evidence type="ECO:0000256" key="7">
    <source>
        <dbReference type="ARBA" id="ARBA00023004"/>
    </source>
</evidence>
<dbReference type="InterPro" id="IPR000192">
    <property type="entry name" value="Aminotrans_V_dom"/>
</dbReference>
<dbReference type="InterPro" id="IPR020578">
    <property type="entry name" value="Aminotrans_V_PyrdxlP_BS"/>
</dbReference>
<gene>
    <name evidence="12" type="ORF">EV03_0415</name>
</gene>
<dbReference type="AlphaFoldDB" id="A0A0A2C5P9"/>
<accession>A0A0A2C5P9</accession>
<comment type="caution">
    <text evidence="12">The sequence shown here is derived from an EMBL/GenBank/DDBJ whole genome shotgun (WGS) entry which is preliminary data.</text>
</comment>
<comment type="similarity">
    <text evidence="2">Belongs to the class-V pyridoxal-phosphate-dependent aminotransferase family. NifS/IscS subfamily.</text>
</comment>
<dbReference type="RefSeq" id="WP_036904673.1">
    <property type="nucleotide sequence ID" value="NZ_CP138967.1"/>
</dbReference>
<evidence type="ECO:0000313" key="12">
    <source>
        <dbReference type="EMBL" id="KGG21676.1"/>
    </source>
</evidence>
<dbReference type="InterPro" id="IPR015421">
    <property type="entry name" value="PyrdxlP-dep_Trfase_major"/>
</dbReference>
<dbReference type="InterPro" id="IPR015424">
    <property type="entry name" value="PyrdxlP-dep_Trfase"/>
</dbReference>
<keyword evidence="6" id="KW-0663">Pyridoxal phosphate</keyword>
<name>A0A0A2C5P9_PROMR</name>
<feature type="domain" description="Aminotransferase class V" evidence="11">
    <location>
        <begin position="8"/>
        <end position="367"/>
    </location>
</feature>
<keyword evidence="7" id="KW-0408">Iron</keyword>
<dbReference type="GO" id="GO:0031071">
    <property type="term" value="F:cysteine desulfurase activity"/>
    <property type="evidence" value="ECO:0007669"/>
    <property type="project" value="UniProtKB-EC"/>
</dbReference>
<dbReference type="EC" id="2.8.1.7" evidence="3"/>
<comment type="cofactor">
    <cofactor evidence="1 10">
        <name>pyridoxal 5'-phosphate</name>
        <dbReference type="ChEBI" id="CHEBI:597326"/>
    </cofactor>
</comment>
<evidence type="ECO:0000256" key="8">
    <source>
        <dbReference type="ARBA" id="ARBA00023014"/>
    </source>
</evidence>
<evidence type="ECO:0000256" key="2">
    <source>
        <dbReference type="ARBA" id="ARBA00006490"/>
    </source>
</evidence>
<evidence type="ECO:0000256" key="5">
    <source>
        <dbReference type="ARBA" id="ARBA00022723"/>
    </source>
</evidence>
<evidence type="ECO:0000256" key="10">
    <source>
        <dbReference type="RuleBase" id="RU004504"/>
    </source>
</evidence>
<dbReference type="Proteomes" id="UP000030392">
    <property type="component" value="Unassembled WGS sequence"/>
</dbReference>
<reference evidence="13" key="1">
    <citation type="journal article" date="2014" name="Sci. Data">
        <title>Genomes of diverse isolates of the marine cyanobacterium Prochlorococcus.</title>
        <authorList>
            <person name="Biller S."/>
            <person name="Berube P."/>
            <person name="Thompson J."/>
            <person name="Kelly L."/>
            <person name="Roggensack S."/>
            <person name="Awad L."/>
            <person name="Roache-Johnson K."/>
            <person name="Ding H."/>
            <person name="Giovannoni S.J."/>
            <person name="Moore L.R."/>
            <person name="Chisholm S.W."/>
        </authorList>
    </citation>
    <scope>NUCLEOTIDE SEQUENCE [LARGE SCALE GENOMIC DNA]</scope>
    <source>
        <strain evidence="13">PAC1</strain>
    </source>
</reference>
<evidence type="ECO:0000256" key="9">
    <source>
        <dbReference type="ARBA" id="ARBA00050776"/>
    </source>
</evidence>
<dbReference type="InterPro" id="IPR016454">
    <property type="entry name" value="Cysteine_dSase"/>
</dbReference>
<keyword evidence="4 12" id="KW-0808">Transferase</keyword>